<proteinExistence type="predicted"/>
<dbReference type="EMBL" id="LRBV02000008">
    <property type="status" value="NOT_ANNOTATED_CDS"/>
    <property type="molecule type" value="Genomic_DNA"/>
</dbReference>
<dbReference type="EnsemblPlants" id="QL08p036307:mrna">
    <property type="protein sequence ID" value="QL08p036307:mrna"/>
    <property type="gene ID" value="QL08p036307"/>
</dbReference>
<keyword evidence="2" id="KW-0812">Transmembrane</keyword>
<dbReference type="InterPro" id="IPR040411">
    <property type="entry name" value="At5g23160-like"/>
</dbReference>
<keyword evidence="2" id="KW-0472">Membrane</keyword>
<dbReference type="InParanoid" id="A0A7N2MBS6"/>
<feature type="compositionally biased region" description="Low complexity" evidence="1">
    <location>
        <begin position="113"/>
        <end position="135"/>
    </location>
</feature>
<sequence length="229" mass="25609">MLQKAMKSVSRNRFLLCFRPVVDMEGVLQAKSLVDSSASQGLPFISVENKEETKVSMSPKRTFSRVVKAVMFGTILNKRVRDRKGCHQDSYQSKRGLSMNYERNRASVDNTNSGLSHSSSYASSDSSSCSGSISESKNSSIITKETCSKNQELEEKPEKVDMLDCSSFNSGICLLVISLIITILLGKLCAIIFTSILVYIVPRQRYDRQEDVIRLAKPKSRDYRKGVIP</sequence>
<evidence type="ECO:0000313" key="4">
    <source>
        <dbReference type="Proteomes" id="UP000594261"/>
    </source>
</evidence>
<dbReference type="GeneID" id="115954981"/>
<evidence type="ECO:0000256" key="1">
    <source>
        <dbReference type="SAM" id="MobiDB-lite"/>
    </source>
</evidence>
<feature type="region of interest" description="Disordered" evidence="1">
    <location>
        <begin position="108"/>
        <end position="135"/>
    </location>
</feature>
<dbReference type="PANTHER" id="PTHR34379:SF15">
    <property type="entry name" value="PROTEIN, PUTATIVE-RELATED"/>
    <property type="match status" value="1"/>
</dbReference>
<dbReference type="AlphaFoldDB" id="A0A7N2MBS6"/>
<accession>A0A7N2MBS6</accession>
<dbReference type="PANTHER" id="PTHR34379">
    <property type="entry name" value="OS07G0553800 PROTEIN"/>
    <property type="match status" value="1"/>
</dbReference>
<keyword evidence="2" id="KW-1133">Transmembrane helix</keyword>
<dbReference type="RefSeq" id="XP_030928852.1">
    <property type="nucleotide sequence ID" value="XM_031072992.1"/>
</dbReference>
<dbReference type="OMA" id="AVTIFWG"/>
<evidence type="ECO:0000256" key="2">
    <source>
        <dbReference type="SAM" id="Phobius"/>
    </source>
</evidence>
<keyword evidence="4" id="KW-1185">Reference proteome</keyword>
<protein>
    <submittedName>
        <fullName evidence="3">Uncharacterized protein</fullName>
    </submittedName>
</protein>
<organism evidence="3 4">
    <name type="scientific">Quercus lobata</name>
    <name type="common">Valley oak</name>
    <dbReference type="NCBI Taxonomy" id="97700"/>
    <lineage>
        <taxon>Eukaryota</taxon>
        <taxon>Viridiplantae</taxon>
        <taxon>Streptophyta</taxon>
        <taxon>Embryophyta</taxon>
        <taxon>Tracheophyta</taxon>
        <taxon>Spermatophyta</taxon>
        <taxon>Magnoliopsida</taxon>
        <taxon>eudicotyledons</taxon>
        <taxon>Gunneridae</taxon>
        <taxon>Pentapetalae</taxon>
        <taxon>rosids</taxon>
        <taxon>fabids</taxon>
        <taxon>Fagales</taxon>
        <taxon>Fagaceae</taxon>
        <taxon>Quercus</taxon>
    </lineage>
</organism>
<gene>
    <name evidence="3" type="primary">LOC115954981</name>
</gene>
<dbReference type="KEGG" id="qlo:115954981"/>
<dbReference type="OrthoDB" id="771184at2759"/>
<reference evidence="3 4" key="1">
    <citation type="journal article" date="2016" name="G3 (Bethesda)">
        <title>First Draft Assembly and Annotation of the Genome of a California Endemic Oak Quercus lobata Nee (Fagaceae).</title>
        <authorList>
            <person name="Sork V.L."/>
            <person name="Fitz-Gibbon S.T."/>
            <person name="Puiu D."/>
            <person name="Crepeau M."/>
            <person name="Gugger P.F."/>
            <person name="Sherman R."/>
            <person name="Stevens K."/>
            <person name="Langley C.H."/>
            <person name="Pellegrini M."/>
            <person name="Salzberg S.L."/>
        </authorList>
    </citation>
    <scope>NUCLEOTIDE SEQUENCE [LARGE SCALE GENOMIC DNA]</scope>
    <source>
        <strain evidence="3 4">cv. SW786</strain>
    </source>
</reference>
<name>A0A7N2MBS6_QUELO</name>
<feature type="transmembrane region" description="Helical" evidence="2">
    <location>
        <begin position="174"/>
        <end position="201"/>
    </location>
</feature>
<evidence type="ECO:0000313" key="3">
    <source>
        <dbReference type="EnsemblPlants" id="QL08p036307:mrna"/>
    </source>
</evidence>
<dbReference type="Gramene" id="QL08p036307:mrna">
    <property type="protein sequence ID" value="QL08p036307:mrna"/>
    <property type="gene ID" value="QL08p036307"/>
</dbReference>
<dbReference type="Proteomes" id="UP000594261">
    <property type="component" value="Chromosome 8"/>
</dbReference>
<reference evidence="3" key="2">
    <citation type="submission" date="2021-01" db="UniProtKB">
        <authorList>
            <consortium name="EnsemblPlants"/>
        </authorList>
    </citation>
    <scope>IDENTIFICATION</scope>
</reference>